<feature type="compositionally biased region" description="Basic and acidic residues" evidence="1">
    <location>
        <begin position="114"/>
        <end position="131"/>
    </location>
</feature>
<dbReference type="AlphaFoldDB" id="A0AAN7QLB7"/>
<gene>
    <name evidence="2" type="ORF">SAY87_031611</name>
</gene>
<dbReference type="Proteomes" id="UP001345219">
    <property type="component" value="Chromosome 24"/>
</dbReference>
<reference evidence="2 3" key="1">
    <citation type="journal article" date="2023" name="Hortic Res">
        <title>Pangenome of water caltrop reveals structural variations and asymmetric subgenome divergence after allopolyploidization.</title>
        <authorList>
            <person name="Zhang X."/>
            <person name="Chen Y."/>
            <person name="Wang L."/>
            <person name="Yuan Y."/>
            <person name="Fang M."/>
            <person name="Shi L."/>
            <person name="Lu R."/>
            <person name="Comes H.P."/>
            <person name="Ma Y."/>
            <person name="Chen Y."/>
            <person name="Huang G."/>
            <person name="Zhou Y."/>
            <person name="Zheng Z."/>
            <person name="Qiu Y."/>
        </authorList>
    </citation>
    <scope>NUCLEOTIDE SEQUENCE [LARGE SCALE GENOMIC DNA]</scope>
    <source>
        <tissue evidence="2">Roots</tissue>
    </source>
</reference>
<feature type="compositionally biased region" description="Low complexity" evidence="1">
    <location>
        <begin position="1060"/>
        <end position="1078"/>
    </location>
</feature>
<evidence type="ECO:0000313" key="2">
    <source>
        <dbReference type="EMBL" id="KAK4771079.1"/>
    </source>
</evidence>
<evidence type="ECO:0000313" key="3">
    <source>
        <dbReference type="Proteomes" id="UP001345219"/>
    </source>
</evidence>
<dbReference type="PANTHER" id="PTHR35767">
    <property type="entry name" value="HAPLESS PROTEIN"/>
    <property type="match status" value="1"/>
</dbReference>
<dbReference type="EMBL" id="JAXIOK010000005">
    <property type="protein sequence ID" value="KAK4771079.1"/>
    <property type="molecule type" value="Genomic_DNA"/>
</dbReference>
<feature type="compositionally biased region" description="Polar residues" evidence="1">
    <location>
        <begin position="101"/>
        <end position="111"/>
    </location>
</feature>
<organism evidence="2 3">
    <name type="scientific">Trapa incisa</name>
    <dbReference type="NCBI Taxonomy" id="236973"/>
    <lineage>
        <taxon>Eukaryota</taxon>
        <taxon>Viridiplantae</taxon>
        <taxon>Streptophyta</taxon>
        <taxon>Embryophyta</taxon>
        <taxon>Tracheophyta</taxon>
        <taxon>Spermatophyta</taxon>
        <taxon>Magnoliopsida</taxon>
        <taxon>eudicotyledons</taxon>
        <taxon>Gunneridae</taxon>
        <taxon>Pentapetalae</taxon>
        <taxon>rosids</taxon>
        <taxon>malvids</taxon>
        <taxon>Myrtales</taxon>
        <taxon>Lythraceae</taxon>
        <taxon>Trapa</taxon>
    </lineage>
</organism>
<dbReference type="PANTHER" id="PTHR35767:SF1">
    <property type="entry name" value="HAPLESS PROTEIN"/>
    <property type="match status" value="1"/>
</dbReference>
<feature type="compositionally biased region" description="Polar residues" evidence="1">
    <location>
        <begin position="138"/>
        <end position="170"/>
    </location>
</feature>
<sequence>MQDSHHMLSARKPREDFLRARDELIQPLKIDDTASPTPKLSDLIPSSSRPDFSIRNFVLAARRKDISINWPFSQKSLQFCQKHDVEDPLPPFQSLHDVRKQPSQGSMVKTNRSSKKDFERRKPTKDQLRLDDNEDDNSMTNGLTGNNLPSTTASIPSNMESNNESTSYRQPQNFLAPSVEKEPLGFTISANTETVATAKPVGKKDQMIVKLGDREQNLTGDIYSTNAAVSEMMASKVCPVCKTFSSSSNTTLNAHIDQCLYEEPAAKWSAGSKQVRRRIKPRKTRLMVDIYETARQSNLVDLDQRNCSNGVTGTRFTSRDTANKKKQGVSFIQDGDSGAVYVDSNGTKLRILSKLIDSQPSSSGILEALRPRKCYKGRGKGVLLFKKKRNNKKRQKTHNHPKCQKLVSPGKDFPSDKTPLLGSQLKIKTKMDFSGQKRHKARAGSKGTCLFVSKSLQPSDQKTLKRWACSKRSSAPKRVASKDQHPPLECTLHSVQDMLVEPAQWSENNIISDGHDSYSSEDPTSSEKIGALVTEGRERKLSPLFHGRADCDVGKYIFPLAKRRASQSSDPFKSTRGWGFHDRNKIFVSSIAYDNSSKSHTTSPAEDVRSSGVEKKVPPVCLLKRSKLDDAKGLSIPQWSQMHLVEDMNEDYQYDDLDPSSRAKTTDEMFLYGRHTGDFEHDIRKISAFQKLQDSLSNDESTKLDGFDSVMNAGQGHESKGDDNIVPFQVQHKYGHEDNVSNFSKYLNQGNPVEYRRIHTPSSIERYKGSLGPTESRSSPGIIEEDNGDGTNQPCSDVNLDADAHMKEYETEGILIPGPPGSFLPSPGAMGLEEFQGNSFLSTSRVQAFREDRDLVSRDSSDFPISVPLSVSKSAHTGSENNFLGSQLLEEGPSSAFSSAWCGIESLTISNVALISQHPSVGFLSEQKSFDRGTLNLNNEQPCCCERKLRGSRGVITNYLEPQLLRRNPDTVSLIAVGNHQHPSSNTTHFQWEETHQMQNIYSEMKSWSSVPVTSKGFNDIGENISDYGNSVAFAPPVSNPVFRLMGRDLVVVNKEDDSSTPPRLSQSSSGTCGNSSQAAGTASLSYGSTPIPLTGYSVARDNRYRDDTLHLPNQPLKDNSAVVSESQVSRSMKQVIIIDDDIQANNVRQGLVSTERQASVKPVPPLAMRTSVSYDPRLASNLPFTYSLQDPSFYGPIPVSRQAGSSDIRIPWHASPEGPGAFQPVIAAPAQGVHFRPPLPYSSSQ</sequence>
<evidence type="ECO:0000256" key="1">
    <source>
        <dbReference type="SAM" id="MobiDB-lite"/>
    </source>
</evidence>
<feature type="region of interest" description="Disordered" evidence="1">
    <location>
        <begin position="765"/>
        <end position="793"/>
    </location>
</feature>
<comment type="caution">
    <text evidence="2">The sequence shown here is derived from an EMBL/GenBank/DDBJ whole genome shotgun (WGS) entry which is preliminary data.</text>
</comment>
<feature type="region of interest" description="Disordered" evidence="1">
    <location>
        <begin position="1055"/>
        <end position="1085"/>
    </location>
</feature>
<dbReference type="Gene3D" id="3.30.160.60">
    <property type="entry name" value="Classic Zinc Finger"/>
    <property type="match status" value="1"/>
</dbReference>
<feature type="region of interest" description="Disordered" evidence="1">
    <location>
        <begin position="88"/>
        <end position="170"/>
    </location>
</feature>
<proteinExistence type="predicted"/>
<accession>A0AAN7QLB7</accession>
<protein>
    <submittedName>
        <fullName evidence="2">Uncharacterized protein</fullName>
    </submittedName>
</protein>
<name>A0AAN7QLB7_9MYRT</name>
<keyword evidence="3" id="KW-1185">Reference proteome</keyword>